<sequence>MNDEVKEQSEARRGLFARQRSIKQSCVKKPINLDGDIFSRSFGDFIVRTRESLLISSYVLLGADIALSIIPQEQYILFVTYSTLDSQLFITGTIGKNETATESAQRELMEETRFKAAEESDLKHIYSAPKEGKLLGSEWFTCDVDKLRYIGNISCGNPEHAYPKHKTSIIVHGSKEKMHNLISNIPQSDERGNDNISGIGCIKIAIVLSLIKKIQRKKKRFDFSPFIYP</sequence>
<evidence type="ECO:0000313" key="1">
    <source>
        <dbReference type="EMBL" id="AYV82609.1"/>
    </source>
</evidence>
<organism evidence="1">
    <name type="scientific">Hyperionvirus sp</name>
    <dbReference type="NCBI Taxonomy" id="2487770"/>
    <lineage>
        <taxon>Viruses</taxon>
        <taxon>Varidnaviria</taxon>
        <taxon>Bamfordvirae</taxon>
        <taxon>Nucleocytoviricota</taxon>
        <taxon>Megaviricetes</taxon>
        <taxon>Imitervirales</taxon>
        <taxon>Mimiviridae</taxon>
        <taxon>Klosneuvirinae</taxon>
    </lineage>
</organism>
<dbReference type="Gene3D" id="3.90.79.10">
    <property type="entry name" value="Nucleoside Triphosphate Pyrophosphohydrolase"/>
    <property type="match status" value="1"/>
</dbReference>
<dbReference type="SUPFAM" id="SSF55811">
    <property type="entry name" value="Nudix"/>
    <property type="match status" value="1"/>
</dbReference>
<gene>
    <name evidence="1" type="ORF">Hyperionvirus1_188</name>
</gene>
<accession>A0A3G5ABC1</accession>
<name>A0A3G5ABC1_9VIRU</name>
<dbReference type="EMBL" id="MK072383">
    <property type="protein sequence ID" value="AYV82609.1"/>
    <property type="molecule type" value="Genomic_DNA"/>
</dbReference>
<reference evidence="1" key="1">
    <citation type="submission" date="2018-10" db="EMBL/GenBank/DDBJ databases">
        <title>Hidden diversity of soil giant viruses.</title>
        <authorList>
            <person name="Schulz F."/>
            <person name="Alteio L."/>
            <person name="Goudeau D."/>
            <person name="Ryan E.M."/>
            <person name="Malmstrom R.R."/>
            <person name="Blanchard J."/>
            <person name="Woyke T."/>
        </authorList>
    </citation>
    <scope>NUCLEOTIDE SEQUENCE</scope>
    <source>
        <strain evidence="1">HYV1</strain>
    </source>
</reference>
<proteinExistence type="predicted"/>
<protein>
    <submittedName>
        <fullName evidence="1">Uncharacterized protein</fullName>
    </submittedName>
</protein>
<dbReference type="InterPro" id="IPR015797">
    <property type="entry name" value="NUDIX_hydrolase-like_dom_sf"/>
</dbReference>